<dbReference type="Proteomes" id="UP000423641">
    <property type="component" value="Unassembled WGS sequence"/>
</dbReference>
<keyword evidence="4" id="KW-0408">Iron</keyword>
<dbReference type="GeneID" id="56510823"/>
<protein>
    <submittedName>
        <fullName evidence="6">Bacteriohemerythrin</fullName>
    </submittedName>
</protein>
<keyword evidence="3" id="KW-0479">Metal-binding</keyword>
<comment type="similarity">
    <text evidence="1">Belongs to the hemerythrin family.</text>
</comment>
<name>A0AAV6EGU8_CAMHY</name>
<evidence type="ECO:0000313" key="6">
    <source>
        <dbReference type="EMBL" id="KAB0613801.1"/>
    </source>
</evidence>
<dbReference type="PANTHER" id="PTHR37164">
    <property type="entry name" value="BACTERIOHEMERYTHRIN"/>
    <property type="match status" value="1"/>
</dbReference>
<feature type="domain" description="Hemerythrin-like" evidence="5">
    <location>
        <begin position="14"/>
        <end position="120"/>
    </location>
</feature>
<dbReference type="RefSeq" id="WP_063998893.1">
    <property type="nucleotide sequence ID" value="NZ_CP053828.1"/>
</dbReference>
<dbReference type="PANTHER" id="PTHR37164:SF1">
    <property type="entry name" value="BACTERIOHEMERYTHRIN"/>
    <property type="match status" value="1"/>
</dbReference>
<evidence type="ECO:0000313" key="7">
    <source>
        <dbReference type="Proteomes" id="UP000423641"/>
    </source>
</evidence>
<evidence type="ECO:0000259" key="5">
    <source>
        <dbReference type="Pfam" id="PF01814"/>
    </source>
</evidence>
<evidence type="ECO:0000256" key="2">
    <source>
        <dbReference type="ARBA" id="ARBA00022621"/>
    </source>
</evidence>
<evidence type="ECO:0000256" key="3">
    <source>
        <dbReference type="ARBA" id="ARBA00022723"/>
    </source>
</evidence>
<dbReference type="GO" id="GO:0005344">
    <property type="term" value="F:oxygen carrier activity"/>
    <property type="evidence" value="ECO:0007669"/>
    <property type="project" value="UniProtKB-KW"/>
</dbReference>
<keyword evidence="2" id="KW-0813">Transport</keyword>
<comment type="caution">
    <text evidence="6">The sequence shown here is derived from an EMBL/GenBank/DDBJ whole genome shotgun (WGS) entry which is preliminary data.</text>
</comment>
<dbReference type="InterPro" id="IPR012827">
    <property type="entry name" value="Hemerythrin_metal-bd"/>
</dbReference>
<gene>
    <name evidence="6" type="ORF">F7P66_03820</name>
</gene>
<dbReference type="NCBIfam" id="NF033749">
    <property type="entry name" value="bact_hemeryth"/>
    <property type="match status" value="1"/>
</dbReference>
<dbReference type="GO" id="GO:0046872">
    <property type="term" value="F:metal ion binding"/>
    <property type="evidence" value="ECO:0007669"/>
    <property type="project" value="UniProtKB-KW"/>
</dbReference>
<keyword evidence="2" id="KW-0561">Oxygen transport</keyword>
<proteinExistence type="inferred from homology"/>
<dbReference type="InterPro" id="IPR035938">
    <property type="entry name" value="Hemerythrin-like_sf"/>
</dbReference>
<dbReference type="Pfam" id="PF01814">
    <property type="entry name" value="Hemerythrin"/>
    <property type="match status" value="1"/>
</dbReference>
<dbReference type="NCBIfam" id="TIGR02481">
    <property type="entry name" value="hemeryth_dom"/>
    <property type="match status" value="1"/>
</dbReference>
<dbReference type="Gene3D" id="1.20.120.50">
    <property type="entry name" value="Hemerythrin-like"/>
    <property type="match status" value="1"/>
</dbReference>
<reference evidence="6 7" key="1">
    <citation type="submission" date="2019-09" db="EMBL/GenBank/DDBJ databases">
        <title>Draft genome sequences of 48 bacterial type strains from the CCUG.</title>
        <authorList>
            <person name="Tunovic T."/>
            <person name="Pineiro-Iglesias B."/>
            <person name="Unosson C."/>
            <person name="Inganas E."/>
            <person name="Ohlen M."/>
            <person name="Cardew S."/>
            <person name="Jensie-Markopoulos S."/>
            <person name="Salva-Serra F."/>
            <person name="Jaen-Luchoro D."/>
            <person name="Karlsson R."/>
            <person name="Svensson-Stadler L."/>
            <person name="Chun J."/>
            <person name="Moore E."/>
        </authorList>
    </citation>
    <scope>NUCLEOTIDE SEQUENCE [LARGE SCALE GENOMIC DNA]</scope>
    <source>
        <strain evidence="6 7">CCUG 34538</strain>
    </source>
</reference>
<dbReference type="AlphaFoldDB" id="A0AAV6EGU8"/>
<accession>A0AAV6EGU8</accession>
<sequence>MIPIWDAKYSINNDEIDAQHKKLFELARKAYIYANKNISKDDMKGIIGEFFEYMKEHFSKEELYMEQIGYPRLEEHSKIHKDIINSMSNLIRTTKNINDMKENLVVIAERWLIEHILQNDVKIEEWRRLKAINIQKDLKKDDIKYEYVCGCQNKIHNISKTIHDRILQGKKYSCSICNQLIKIKDR</sequence>
<dbReference type="InterPro" id="IPR016131">
    <property type="entry name" value="Haemerythrin_Fe_BS"/>
</dbReference>
<evidence type="ECO:0000256" key="4">
    <source>
        <dbReference type="ARBA" id="ARBA00023004"/>
    </source>
</evidence>
<dbReference type="EMBL" id="VZON01000002">
    <property type="protein sequence ID" value="KAB0613801.1"/>
    <property type="molecule type" value="Genomic_DNA"/>
</dbReference>
<evidence type="ECO:0000256" key="1">
    <source>
        <dbReference type="ARBA" id="ARBA00010587"/>
    </source>
</evidence>
<organism evidence="6 7">
    <name type="scientific">Campylobacter hyointestinalis subsp. lawsonii</name>
    <dbReference type="NCBI Taxonomy" id="91353"/>
    <lineage>
        <taxon>Bacteria</taxon>
        <taxon>Pseudomonadati</taxon>
        <taxon>Campylobacterota</taxon>
        <taxon>Epsilonproteobacteria</taxon>
        <taxon>Campylobacterales</taxon>
        <taxon>Campylobacteraceae</taxon>
        <taxon>Campylobacter</taxon>
    </lineage>
</organism>
<dbReference type="InterPro" id="IPR012312">
    <property type="entry name" value="Hemerythrin-like"/>
</dbReference>
<dbReference type="InterPro" id="IPR050669">
    <property type="entry name" value="Hemerythrin"/>
</dbReference>
<dbReference type="SUPFAM" id="SSF47188">
    <property type="entry name" value="Hemerythrin-like"/>
    <property type="match status" value="1"/>
</dbReference>
<dbReference type="CDD" id="cd12107">
    <property type="entry name" value="Hemerythrin"/>
    <property type="match status" value="1"/>
</dbReference>
<dbReference type="PROSITE" id="PS00550">
    <property type="entry name" value="HEMERYTHRINS"/>
    <property type="match status" value="1"/>
</dbReference>